<reference evidence="2 4" key="4">
    <citation type="journal article" date="2015" name="BMC Genomics">
        <title>The completed genome sequence of the pathogenic ascomycete fungus Fusarium graminearum.</title>
        <authorList>
            <person name="King R."/>
            <person name="Urban M."/>
            <person name="Hammond-Kosack M.C."/>
            <person name="Hassani-Pak K."/>
            <person name="Hammond-Kosack K.E."/>
        </authorList>
    </citation>
    <scope>NUCLEOTIDE SEQUENCE [LARGE SCALE GENOMIC DNA]</scope>
    <source>
        <strain evidence="4">ATCC MYA-4620 / CBS 123657 / FGSC 9075 / NRRL 31084 / PH-1</strain>
        <strain evidence="2">PH-1</strain>
    </source>
</reference>
<gene>
    <name evidence="3" type="primary">FG07215.1</name>
    <name evidence="2" type="ORF">FGRAMPH1_01T24249</name>
</gene>
<keyword evidence="1" id="KW-0812">Transmembrane</keyword>
<reference evidence="3" key="5">
    <citation type="submission" date="2017-01" db="UniProtKB">
        <authorList>
            <consortium name="EnsemblFungi"/>
        </authorList>
    </citation>
    <scope>IDENTIFICATION</scope>
    <source>
        <strain evidence="3">PH-1 / ATCC MYA-4620 / FGSC 9075 / NRRL 31084</strain>
    </source>
</reference>
<evidence type="ECO:0000313" key="2">
    <source>
        <dbReference type="EMBL" id="CEF83990.1"/>
    </source>
</evidence>
<sequence length="135" mass="15287">MEVITFFVILSVAIAFIANDPIQTPFGAIFASFFVAFFALIGGASFINHVIISVQERLVVPPEDDIFSRPSLRRVTGYGPAEFDTHDKFYHTYGICCGKRGHCHSCLKQHAERLRDEQVEDKFEFDRTIKQALAE</sequence>
<dbReference type="AlphaFoldDB" id="A0A0E0SC27"/>
<name>A0A0E0SC27_GIBZE</name>
<reference evidence="3 4" key="2">
    <citation type="journal article" date="2010" name="Nature">
        <title>Comparative genomics reveals mobile pathogenicity chromosomes in Fusarium.</title>
        <authorList>
            <person name="Ma L.J."/>
            <person name="van der Does H.C."/>
            <person name="Borkovich K.A."/>
            <person name="Coleman J.J."/>
            <person name="Daboussi M.J."/>
            <person name="Di Pietro A."/>
            <person name="Dufresne M."/>
            <person name="Freitag M."/>
            <person name="Grabherr M."/>
            <person name="Henrissat B."/>
            <person name="Houterman P.M."/>
            <person name="Kang S."/>
            <person name="Shim W.B."/>
            <person name="Woloshuk C."/>
            <person name="Xie X."/>
            <person name="Xu J.R."/>
            <person name="Antoniw J."/>
            <person name="Baker S.E."/>
            <person name="Bluhm B.H."/>
            <person name="Breakspear A."/>
            <person name="Brown D.W."/>
            <person name="Butchko R.A."/>
            <person name="Chapman S."/>
            <person name="Coulson R."/>
            <person name="Coutinho P.M."/>
            <person name="Danchin E.G."/>
            <person name="Diener A."/>
            <person name="Gale L.R."/>
            <person name="Gardiner D.M."/>
            <person name="Goff S."/>
            <person name="Hammond-Kosack K.E."/>
            <person name="Hilburn K."/>
            <person name="Hua-Van A."/>
            <person name="Jonkers W."/>
            <person name="Kazan K."/>
            <person name="Kodira C.D."/>
            <person name="Koehrsen M."/>
            <person name="Kumar L."/>
            <person name="Lee Y.H."/>
            <person name="Li L."/>
            <person name="Manners J.M."/>
            <person name="Miranda-Saavedra D."/>
            <person name="Mukherjee M."/>
            <person name="Park G."/>
            <person name="Park J."/>
            <person name="Park S.Y."/>
            <person name="Proctor R.H."/>
            <person name="Regev A."/>
            <person name="Ruiz-Roldan M.C."/>
            <person name="Sain D."/>
            <person name="Sakthikumar S."/>
            <person name="Sykes S."/>
            <person name="Schwartz D.C."/>
            <person name="Turgeon B.G."/>
            <person name="Wapinski I."/>
            <person name="Yoder O."/>
            <person name="Young S."/>
            <person name="Zeng Q."/>
            <person name="Zhou S."/>
            <person name="Galagan J."/>
            <person name="Cuomo C.A."/>
            <person name="Kistler H.C."/>
            <person name="Rep M."/>
        </authorList>
    </citation>
    <scope>GENOME REANNOTATION</scope>
    <source>
        <strain evidence="4">ATCC MYA-4620 / CBS 123657 / FGSC 9075 / NRRL 31084 / PH-1</strain>
        <strain evidence="3">PH-1 / ATCC MYA-4620 / FGSC 9075 / NRRL 31084</strain>
    </source>
</reference>
<dbReference type="VEuPathDB" id="FungiDB:FGRAMPH1_01G24249"/>
<evidence type="ECO:0000256" key="1">
    <source>
        <dbReference type="SAM" id="Phobius"/>
    </source>
</evidence>
<evidence type="ECO:0000313" key="3">
    <source>
        <dbReference type="EnsemblFungi" id="CEF83990"/>
    </source>
</evidence>
<keyword evidence="1" id="KW-0472">Membrane</keyword>
<dbReference type="EnsemblFungi" id="CEF83990">
    <property type="protein sequence ID" value="CEF83990"/>
    <property type="gene ID" value="FGRRES_20358"/>
</dbReference>
<keyword evidence="1" id="KW-1133">Transmembrane helix</keyword>
<dbReference type="InParanoid" id="A0A0E0SC27"/>
<feature type="transmembrane region" description="Helical" evidence="1">
    <location>
        <begin position="25"/>
        <end position="47"/>
    </location>
</feature>
<evidence type="ECO:0000313" key="4">
    <source>
        <dbReference type="Proteomes" id="UP000070720"/>
    </source>
</evidence>
<dbReference type="Proteomes" id="UP000070720">
    <property type="component" value="Chromosome 4"/>
</dbReference>
<protein>
    <submittedName>
        <fullName evidence="2">Chromosome 4, complete genome</fullName>
    </submittedName>
</protein>
<reference key="3">
    <citation type="submission" date="2014-02" db="EMBL/GenBank/DDBJ databases">
        <title>A revised Fusarium graminearum genomic reference sequence using whole shotgun re-sequencing.</title>
        <authorList>
            <person name="King R."/>
            <person name="Urban M."/>
            <person name="Hassani-Pak K."/>
            <person name="Hammond-Kosack K."/>
        </authorList>
    </citation>
    <scope>NUCLEOTIDE SEQUENCE</scope>
    <source>
        <strain>PH-1</strain>
    </source>
</reference>
<dbReference type="EMBL" id="HG970335">
    <property type="protein sequence ID" value="CEF83990.1"/>
    <property type="molecule type" value="Genomic_DNA"/>
</dbReference>
<organism evidence="3">
    <name type="scientific">Gibberella zeae (strain ATCC MYA-4620 / CBS 123657 / FGSC 9075 / NRRL 31084 / PH-1)</name>
    <name type="common">Wheat head blight fungus</name>
    <name type="synonym">Fusarium graminearum</name>
    <dbReference type="NCBI Taxonomy" id="229533"/>
    <lineage>
        <taxon>Eukaryota</taxon>
        <taxon>Fungi</taxon>
        <taxon>Dikarya</taxon>
        <taxon>Ascomycota</taxon>
        <taxon>Pezizomycotina</taxon>
        <taxon>Sordariomycetes</taxon>
        <taxon>Hypocreomycetidae</taxon>
        <taxon>Hypocreales</taxon>
        <taxon>Nectriaceae</taxon>
        <taxon>Fusarium</taxon>
    </lineage>
</organism>
<accession>A0A0E0SC27</accession>
<proteinExistence type="predicted"/>
<keyword evidence="4" id="KW-1185">Reference proteome</keyword>
<reference evidence="3 4" key="1">
    <citation type="journal article" date="2007" name="Science">
        <title>The Fusarium graminearum genome reveals a link between localized polymorphism and pathogen specialization.</title>
        <authorList>
            <person name="Cuomo C.A."/>
            <person name="Gueldener U."/>
            <person name="Xu J.-R."/>
            <person name="Trail F."/>
            <person name="Turgeon B.G."/>
            <person name="Di Pietro A."/>
            <person name="Walton J.D."/>
            <person name="Ma L.-J."/>
            <person name="Baker S.E."/>
            <person name="Rep M."/>
            <person name="Adam G."/>
            <person name="Antoniw J."/>
            <person name="Baldwin T."/>
            <person name="Calvo S.E."/>
            <person name="Chang Y.-L."/>
            <person name="DeCaprio D."/>
            <person name="Gale L.R."/>
            <person name="Gnerre S."/>
            <person name="Goswami R.S."/>
            <person name="Hammond-Kosack K."/>
            <person name="Harris L.J."/>
            <person name="Hilburn K."/>
            <person name="Kennell J.C."/>
            <person name="Kroken S."/>
            <person name="Magnuson J.K."/>
            <person name="Mannhaupt G."/>
            <person name="Mauceli E.W."/>
            <person name="Mewes H.-W."/>
            <person name="Mitterbauer R."/>
            <person name="Muehlbauer G."/>
            <person name="Muensterkoetter M."/>
            <person name="Nelson D."/>
            <person name="O'Donnell K."/>
            <person name="Ouellet T."/>
            <person name="Qi W."/>
            <person name="Quesneville H."/>
            <person name="Roncero M.I.G."/>
            <person name="Seong K.-Y."/>
            <person name="Tetko I.V."/>
            <person name="Urban M."/>
            <person name="Waalwijk C."/>
            <person name="Ward T.J."/>
            <person name="Yao J."/>
            <person name="Birren B.W."/>
            <person name="Kistler H.C."/>
        </authorList>
    </citation>
    <scope>NUCLEOTIDE SEQUENCE [LARGE SCALE GENOMIC DNA]</scope>
    <source>
        <strain evidence="4">ATCC MYA-4620 / CBS 123657 / FGSC 9075 / NRRL 31084 / PH-1</strain>
        <strain evidence="3">PH-1 / ATCC MYA-4620 / FGSC 9075 / NRRL 31084</strain>
    </source>
</reference>